<dbReference type="KEGG" id="lcm:102363833"/>
<reference evidence="16" key="3">
    <citation type="submission" date="2025-09" db="UniProtKB">
        <authorList>
            <consortium name="Ensembl"/>
        </authorList>
    </citation>
    <scope>IDENTIFICATION</scope>
</reference>
<reference evidence="16" key="2">
    <citation type="submission" date="2025-08" db="UniProtKB">
        <authorList>
            <consortium name="Ensembl"/>
        </authorList>
    </citation>
    <scope>IDENTIFICATION</scope>
</reference>
<dbReference type="InterPro" id="IPR036259">
    <property type="entry name" value="MFS_trans_sf"/>
</dbReference>
<feature type="transmembrane region" description="Helical" evidence="14">
    <location>
        <begin position="94"/>
        <end position="112"/>
    </location>
</feature>
<evidence type="ECO:0000256" key="13">
    <source>
        <dbReference type="ARBA" id="ARBA00079656"/>
    </source>
</evidence>
<evidence type="ECO:0000256" key="14">
    <source>
        <dbReference type="SAM" id="Phobius"/>
    </source>
</evidence>
<evidence type="ECO:0000256" key="9">
    <source>
        <dbReference type="ARBA" id="ARBA00058516"/>
    </source>
</evidence>
<proteinExistence type="predicted"/>
<dbReference type="FunCoup" id="H3BAC9">
    <property type="interactions" value="98"/>
</dbReference>
<dbReference type="GeneID" id="102363833"/>
<dbReference type="HOGENOM" id="CLU_001265_59_1_1"/>
<feature type="transmembrane region" description="Helical" evidence="14">
    <location>
        <begin position="298"/>
        <end position="320"/>
    </location>
</feature>
<dbReference type="Bgee" id="ENSLACG00000016591">
    <property type="expression patterns" value="Expressed in muscle tissue and 2 other cell types or tissues"/>
</dbReference>
<accession>H3BAC9</accession>
<dbReference type="InterPro" id="IPR050327">
    <property type="entry name" value="Proton-linked_MCT"/>
</dbReference>
<evidence type="ECO:0000256" key="4">
    <source>
        <dbReference type="ARBA" id="ARBA00022553"/>
    </source>
</evidence>
<dbReference type="PROSITE" id="PS50850">
    <property type="entry name" value="MFS"/>
    <property type="match status" value="1"/>
</dbReference>
<comment type="catalytic activity">
    <reaction evidence="8">
        <text>taurine(out) = taurine(in)</text>
        <dbReference type="Rhea" id="RHEA:66328"/>
        <dbReference type="ChEBI" id="CHEBI:507393"/>
    </reaction>
    <physiologicalReaction direction="left-to-right" evidence="8">
        <dbReference type="Rhea" id="RHEA:66329"/>
    </physiologicalReaction>
    <physiologicalReaction direction="right-to-left" evidence="8">
        <dbReference type="Rhea" id="RHEA:66330"/>
    </physiologicalReaction>
</comment>
<dbReference type="GeneTree" id="ENSGT00940000155575"/>
<dbReference type="eggNOG" id="KOG2504">
    <property type="taxonomic scope" value="Eukaryota"/>
</dbReference>
<feature type="transmembrane region" description="Helical" evidence="14">
    <location>
        <begin position="63"/>
        <end position="82"/>
    </location>
</feature>
<dbReference type="AlphaFoldDB" id="H3BAC9"/>
<feature type="transmembrane region" description="Helical" evidence="14">
    <location>
        <begin position="386"/>
        <end position="412"/>
    </location>
</feature>
<protein>
    <recommendedName>
        <fullName evidence="11">Monocarboxylate transporter 7</fullName>
    </recommendedName>
    <alternativeName>
        <fullName evidence="12">Monocarboxylate transporter 6</fullName>
    </alternativeName>
    <alternativeName>
        <fullName evidence="13">Solute carrier family 16 member 6</fullName>
    </alternativeName>
</protein>
<keyword evidence="5 14" id="KW-0812">Transmembrane</keyword>
<evidence type="ECO:0000256" key="1">
    <source>
        <dbReference type="ARBA" id="ARBA00004554"/>
    </source>
</evidence>
<dbReference type="Proteomes" id="UP000008672">
    <property type="component" value="Unassembled WGS sequence"/>
</dbReference>
<dbReference type="InterPro" id="IPR030766">
    <property type="entry name" value="MCT7"/>
</dbReference>
<dbReference type="OrthoDB" id="8055603at2759"/>
<evidence type="ECO:0000256" key="7">
    <source>
        <dbReference type="ARBA" id="ARBA00023136"/>
    </source>
</evidence>
<dbReference type="GO" id="GO:0008028">
    <property type="term" value="F:monocarboxylic acid transmembrane transporter activity"/>
    <property type="evidence" value="ECO:0007669"/>
    <property type="project" value="TreeGrafter"/>
</dbReference>
<evidence type="ECO:0000313" key="17">
    <source>
        <dbReference type="Proteomes" id="UP000008672"/>
    </source>
</evidence>
<dbReference type="PANTHER" id="PTHR11360:SF20">
    <property type="entry name" value="MONOCARBOXYLATE TRANSPORTER 7"/>
    <property type="match status" value="1"/>
</dbReference>
<feature type="transmembrane region" description="Helical" evidence="14">
    <location>
        <begin position="456"/>
        <end position="475"/>
    </location>
</feature>
<dbReference type="SUPFAM" id="SSF103473">
    <property type="entry name" value="MFS general substrate transporter"/>
    <property type="match status" value="1"/>
</dbReference>
<feature type="transmembrane region" description="Helical" evidence="14">
    <location>
        <begin position="424"/>
        <end position="444"/>
    </location>
</feature>
<sequence length="533" mass="58826">MTFLAKERGCTSPNVYRKAPDGGWGWAVALAFFFVEAFTYGIIKSFGIFFNDLISYFEETNSRVSWILSISVFVMTFTAPLSSVLSNHFGHRPVVMFGGFLVSLGMITASFAHSIVEMYFTIGLISGLGYCLTFLPTVTILSQYFDKRRSLVMPIASTGECIAVFTFAPAFSALKDQIGWRHCLLVVGALQLNISVCGALLRPIVIKEEEIVKEPQLGIPETKYMLENEQTHTSIDSVDSGVDSLSTSLVNIPHSITTKEDEKKPIREHTQMLPKVSDPKPESKTALLDFSVLRDSGFICYSLFGLFATLGFFAPQLYIIPLSISRGLEKDRSAYMLSAMAIAEICGRIFIGWIMDKEPIRKIYIELICVLLLCVPLIIFPFASGFWSLIICCIMFGFMFGTVAAIHIPMLAKEDVMGIEKMSSAAGVYVFIQSFAGLAGPPLGGVVVDWTGNYGSAFHCCVAGIAIGAVFLALVRPSKMGLFRSKKSQCFEASALKKEQWYLKTTQEEPDDFLEIDIKKADDCSNTGTESRV</sequence>
<dbReference type="PANTHER" id="PTHR11360">
    <property type="entry name" value="MONOCARBOXYLATE TRANSPORTER"/>
    <property type="match status" value="1"/>
</dbReference>
<comment type="subunit">
    <text evidence="10">Forms functional complexes with BSG/CD147 or EMB/GP70 ancillary proteins.</text>
</comment>
<evidence type="ECO:0000256" key="2">
    <source>
        <dbReference type="ARBA" id="ARBA00022448"/>
    </source>
</evidence>
<dbReference type="OMA" id="LNRVRCR"/>
<dbReference type="InParanoid" id="H3BAC9"/>
<evidence type="ECO:0000256" key="10">
    <source>
        <dbReference type="ARBA" id="ARBA00064033"/>
    </source>
</evidence>
<evidence type="ECO:0000313" key="16">
    <source>
        <dbReference type="Ensembl" id="ENSLACP00000018850.2"/>
    </source>
</evidence>
<evidence type="ECO:0000256" key="11">
    <source>
        <dbReference type="ARBA" id="ARBA00072172"/>
    </source>
</evidence>
<comment type="function">
    <text evidence="9">Monocarboxylate transporter selective for taurine. May associate with BSG/CD147 or EMB/GP70 ancillary proteins to mediate facilitative efflux or influx of taurine across the plasma membrane. The transport is pH- and sodium-independent. Rather low-affinity, is likely effective for taurine transport in tissues where taurine is present at high concentrations.</text>
</comment>
<evidence type="ECO:0000259" key="15">
    <source>
        <dbReference type="PROSITE" id="PS50850"/>
    </source>
</evidence>
<organism evidence="16 17">
    <name type="scientific">Latimeria chalumnae</name>
    <name type="common">Coelacanth</name>
    <dbReference type="NCBI Taxonomy" id="7897"/>
    <lineage>
        <taxon>Eukaryota</taxon>
        <taxon>Metazoa</taxon>
        <taxon>Chordata</taxon>
        <taxon>Craniata</taxon>
        <taxon>Vertebrata</taxon>
        <taxon>Euteleostomi</taxon>
        <taxon>Coelacanthiformes</taxon>
        <taxon>Coelacanthidae</taxon>
        <taxon>Latimeria</taxon>
    </lineage>
</organism>
<dbReference type="FunFam" id="1.20.1250.20:FF:000490">
    <property type="entry name" value="Solute carrier family 16 member 6"/>
    <property type="match status" value="1"/>
</dbReference>
<keyword evidence="6 14" id="KW-1133">Transmembrane helix</keyword>
<dbReference type="STRING" id="7897.ENSLACP00000018850"/>
<gene>
    <name evidence="16" type="primary">SLC16A6</name>
</gene>
<keyword evidence="4" id="KW-0597">Phosphoprotein</keyword>
<feature type="domain" description="Major facilitator superfamily (MFS) profile" evidence="15">
    <location>
        <begin position="25"/>
        <end position="480"/>
    </location>
</feature>
<dbReference type="FunFam" id="1.20.1250.20:FF:000326">
    <property type="entry name" value="Solute carrier family 16 member 6"/>
    <property type="match status" value="1"/>
</dbReference>
<feature type="transmembrane region" description="Helical" evidence="14">
    <location>
        <begin position="332"/>
        <end position="351"/>
    </location>
</feature>
<dbReference type="InterPro" id="IPR011701">
    <property type="entry name" value="MFS"/>
</dbReference>
<dbReference type="GO" id="GO:0016323">
    <property type="term" value="C:basolateral plasma membrane"/>
    <property type="evidence" value="ECO:0007669"/>
    <property type="project" value="UniProtKB-SubCell"/>
</dbReference>
<feature type="transmembrane region" description="Helical" evidence="14">
    <location>
        <begin position="24"/>
        <end position="43"/>
    </location>
</feature>
<evidence type="ECO:0000256" key="6">
    <source>
        <dbReference type="ARBA" id="ARBA00022989"/>
    </source>
</evidence>
<evidence type="ECO:0000256" key="8">
    <source>
        <dbReference type="ARBA" id="ARBA00050472"/>
    </source>
</evidence>
<comment type="subcellular location">
    <subcellularLocation>
        <location evidence="1">Basolateral cell membrane</location>
        <topology evidence="1">Multi-pass membrane protein</topology>
    </subcellularLocation>
</comment>
<dbReference type="Ensembl" id="ENSLACT00000018983.2">
    <property type="protein sequence ID" value="ENSLACP00000018850.2"/>
    <property type="gene ID" value="ENSLACG00000016591.2"/>
</dbReference>
<evidence type="ECO:0000256" key="5">
    <source>
        <dbReference type="ARBA" id="ARBA00022692"/>
    </source>
</evidence>
<dbReference type="Pfam" id="PF07690">
    <property type="entry name" value="MFS_1"/>
    <property type="match status" value="1"/>
</dbReference>
<dbReference type="Gene3D" id="1.20.1250.20">
    <property type="entry name" value="MFS general substrate transporter like domains"/>
    <property type="match status" value="1"/>
</dbReference>
<keyword evidence="7 14" id="KW-0472">Membrane</keyword>
<dbReference type="InterPro" id="IPR020846">
    <property type="entry name" value="MFS_dom"/>
</dbReference>
<evidence type="ECO:0000256" key="12">
    <source>
        <dbReference type="ARBA" id="ARBA00076353"/>
    </source>
</evidence>
<keyword evidence="2" id="KW-0813">Transport</keyword>
<reference evidence="17" key="1">
    <citation type="submission" date="2011-08" db="EMBL/GenBank/DDBJ databases">
        <title>The draft genome of Latimeria chalumnae.</title>
        <authorList>
            <person name="Di Palma F."/>
            <person name="Alfoldi J."/>
            <person name="Johnson J."/>
            <person name="Berlin A."/>
            <person name="Gnerre S."/>
            <person name="Jaffe D."/>
            <person name="MacCallum I."/>
            <person name="Young S."/>
            <person name="Walker B.J."/>
            <person name="Lander E."/>
            <person name="Lindblad-Toh K."/>
        </authorList>
    </citation>
    <scope>NUCLEOTIDE SEQUENCE [LARGE SCALE GENOMIC DNA]</scope>
    <source>
        <strain evidence="17">Wild caught</strain>
    </source>
</reference>
<keyword evidence="17" id="KW-1185">Reference proteome</keyword>
<feature type="transmembrane region" description="Helical" evidence="14">
    <location>
        <begin position="363"/>
        <end position="380"/>
    </location>
</feature>
<feature type="transmembrane region" description="Helical" evidence="14">
    <location>
        <begin position="118"/>
        <end position="139"/>
    </location>
</feature>
<evidence type="ECO:0000256" key="3">
    <source>
        <dbReference type="ARBA" id="ARBA00022475"/>
    </source>
</evidence>
<name>H3BAC9_LATCH</name>
<keyword evidence="3" id="KW-1003">Cell membrane</keyword>
<dbReference type="EMBL" id="AFYH01038215">
    <property type="status" value="NOT_ANNOTATED_CDS"/>
    <property type="molecule type" value="Genomic_DNA"/>
</dbReference>
<dbReference type="CDD" id="cd17422">
    <property type="entry name" value="MFS_MCT7"/>
    <property type="match status" value="1"/>
</dbReference>